<evidence type="ECO:0000259" key="3">
    <source>
        <dbReference type="Pfam" id="PF22255"/>
    </source>
</evidence>
<feature type="domain" description="Baseplate hub protein gp44-like N-terminal" evidence="1">
    <location>
        <begin position="3"/>
        <end position="88"/>
    </location>
</feature>
<dbReference type="InterPro" id="IPR026276">
    <property type="entry name" value="Baseplate_GpP"/>
</dbReference>
<gene>
    <name evidence="4" type="ORF">VIS19158_06230</name>
</gene>
<dbReference type="AlphaFoldDB" id="F9RTI6"/>
<dbReference type="InterPro" id="IPR049354">
    <property type="entry name" value="GpP-like_N"/>
</dbReference>
<feature type="domain" description="Baseplate hub protein gp44/GpP-like second" evidence="3">
    <location>
        <begin position="90"/>
        <end position="186"/>
    </location>
</feature>
<sequence>MAEVYLLVNGVRYNGWTEVSVSRSLINLAGEFDLSLTRTWSEAAPMTINPGMPCVVMIDHTTVISGHIDDFIPTYSSKEVKIQITGRDKTGDLVDCAAVYKGSQWTNVTFTQIARDLCAPFGINVIDSVSQQTIAPYLLDAAIDERVLFASWRIEQGETVEDNLRRAARQKSALITSNAQGNLLITAPSQKVLSTKLTLGGNILAAAGRFSWRNRHDTYMIKGAGYTGGDMDDSPSADNIGRAMLIRDPEVNRHRPKIVLSEDAFTAEGATLRGQWQKTRDVGSSTQTQITVAGWYHDGQELWRENVLVKIEDEYQNLNATWLIVAVRFVAGDNGQLTQLTLMPSDALSIEPPASTMLW</sequence>
<dbReference type="SUPFAM" id="SSF69279">
    <property type="entry name" value="Phage tail proteins"/>
    <property type="match status" value="2"/>
</dbReference>
<dbReference type="InterPro" id="IPR053982">
    <property type="entry name" value="Gp44/GpP-like_C"/>
</dbReference>
<organism evidence="4 5">
    <name type="scientific">Vibrio scophthalmi LMG 19158</name>
    <dbReference type="NCBI Taxonomy" id="870967"/>
    <lineage>
        <taxon>Bacteria</taxon>
        <taxon>Pseudomonadati</taxon>
        <taxon>Pseudomonadota</taxon>
        <taxon>Gammaproteobacteria</taxon>
        <taxon>Vibrionales</taxon>
        <taxon>Vibrionaceae</taxon>
        <taxon>Vibrio</taxon>
    </lineage>
</organism>
<evidence type="ECO:0000313" key="4">
    <source>
        <dbReference type="EMBL" id="EGU31084.1"/>
    </source>
</evidence>
<dbReference type="Gene3D" id="3.55.50.10">
    <property type="entry name" value="Baseplate protein-like domains"/>
    <property type="match status" value="1"/>
</dbReference>
<dbReference type="Pfam" id="PF21683">
    <property type="entry name" value="GpP-like_1st"/>
    <property type="match status" value="1"/>
</dbReference>
<accession>F9RTI6</accession>
<dbReference type="Pfam" id="PF21929">
    <property type="entry name" value="GpP_4th"/>
    <property type="match status" value="1"/>
</dbReference>
<reference evidence="4 5" key="1">
    <citation type="journal article" date="2012" name="Int. J. Syst. Evol. Microbiol.">
        <title>Vibrio caribbeanicus sp. nov., isolated from the marine sponge Scleritoderma cyanea.</title>
        <authorList>
            <person name="Hoffmann M."/>
            <person name="Monday S.R."/>
            <person name="Allard M.W."/>
            <person name="Strain E.A."/>
            <person name="Whittaker P."/>
            <person name="Naum M."/>
            <person name="McCarthy P.J."/>
            <person name="Lopez J.V."/>
            <person name="Fischer M."/>
            <person name="Brown E.W."/>
        </authorList>
    </citation>
    <scope>NUCLEOTIDE SEQUENCE [LARGE SCALE GENOMIC DNA]</scope>
    <source>
        <strain evidence="4 5">LMG 19158</strain>
    </source>
</reference>
<dbReference type="eggNOG" id="COG4379">
    <property type="taxonomic scope" value="Bacteria"/>
</dbReference>
<dbReference type="PIRSF" id="PIRSF004440">
    <property type="entry name" value="GpP"/>
    <property type="match status" value="1"/>
</dbReference>
<proteinExistence type="predicted"/>
<evidence type="ECO:0000259" key="1">
    <source>
        <dbReference type="Pfam" id="PF21683"/>
    </source>
</evidence>
<evidence type="ECO:0000313" key="5">
    <source>
        <dbReference type="Proteomes" id="UP000004349"/>
    </source>
</evidence>
<dbReference type="RefSeq" id="WP_005598721.1">
    <property type="nucleotide sequence ID" value="NZ_AFWE01000208.1"/>
</dbReference>
<comment type="caution">
    <text evidence="4">The sequence shown here is derived from an EMBL/GenBank/DDBJ whole genome shotgun (WGS) entry which is preliminary data.</text>
</comment>
<dbReference type="InterPro" id="IPR023399">
    <property type="entry name" value="Baseplate-like_2-layer_sand"/>
</dbReference>
<dbReference type="EMBL" id="AFWE01000208">
    <property type="protein sequence ID" value="EGU31084.1"/>
    <property type="molecule type" value="Genomic_DNA"/>
</dbReference>
<dbReference type="Gene3D" id="2.30.300.10">
    <property type="entry name" value="Baseplate protein-like domain - beta roll fold"/>
    <property type="match status" value="1"/>
</dbReference>
<dbReference type="Gene3D" id="3.30.1920.10">
    <property type="entry name" value="Baseplate protein-like domains - 2 layer sandwich fold"/>
    <property type="match status" value="1"/>
</dbReference>
<protein>
    <submittedName>
        <fullName evidence="4">Bacteriophage Mu P protein</fullName>
    </submittedName>
</protein>
<dbReference type="InterPro" id="IPR053981">
    <property type="entry name" value="Gp44/GpP-like_2nd"/>
</dbReference>
<evidence type="ECO:0000259" key="2">
    <source>
        <dbReference type="Pfam" id="PF21929"/>
    </source>
</evidence>
<dbReference type="Proteomes" id="UP000004349">
    <property type="component" value="Unassembled WGS sequence"/>
</dbReference>
<feature type="domain" description="Baseplate hub protein gp44/GpP-like C-terminal" evidence="2">
    <location>
        <begin position="270"/>
        <end position="351"/>
    </location>
</feature>
<dbReference type="Pfam" id="PF22255">
    <property type="entry name" value="Gp44-like_2nd"/>
    <property type="match status" value="1"/>
</dbReference>
<name>F9RTI6_9VIBR</name>